<comment type="caution">
    <text evidence="1">The sequence shown here is derived from an EMBL/GenBank/DDBJ whole genome shotgun (WGS) entry which is preliminary data.</text>
</comment>
<dbReference type="Proteomes" id="UP000821865">
    <property type="component" value="Chromosome 3"/>
</dbReference>
<gene>
    <name evidence="1" type="ORF">HPB49_010623</name>
</gene>
<dbReference type="EMBL" id="CM023472">
    <property type="protein sequence ID" value="KAH7959371.1"/>
    <property type="molecule type" value="Genomic_DNA"/>
</dbReference>
<accession>A0ACB8D4T1</accession>
<reference evidence="1" key="1">
    <citation type="submission" date="2020-05" db="EMBL/GenBank/DDBJ databases">
        <title>Large-scale comparative analyses of tick genomes elucidate their genetic diversity and vector capacities.</title>
        <authorList>
            <person name="Jia N."/>
            <person name="Wang J."/>
            <person name="Shi W."/>
            <person name="Du L."/>
            <person name="Sun Y."/>
            <person name="Zhan W."/>
            <person name="Jiang J."/>
            <person name="Wang Q."/>
            <person name="Zhang B."/>
            <person name="Ji P."/>
            <person name="Sakyi L.B."/>
            <person name="Cui X."/>
            <person name="Yuan T."/>
            <person name="Jiang B."/>
            <person name="Yang W."/>
            <person name="Lam T.T.-Y."/>
            <person name="Chang Q."/>
            <person name="Ding S."/>
            <person name="Wang X."/>
            <person name="Zhu J."/>
            <person name="Ruan X."/>
            <person name="Zhao L."/>
            <person name="Wei J."/>
            <person name="Que T."/>
            <person name="Du C."/>
            <person name="Cheng J."/>
            <person name="Dai P."/>
            <person name="Han X."/>
            <person name="Huang E."/>
            <person name="Gao Y."/>
            <person name="Liu J."/>
            <person name="Shao H."/>
            <person name="Ye R."/>
            <person name="Li L."/>
            <person name="Wei W."/>
            <person name="Wang X."/>
            <person name="Wang C."/>
            <person name="Yang T."/>
            <person name="Huo Q."/>
            <person name="Li W."/>
            <person name="Guo W."/>
            <person name="Chen H."/>
            <person name="Zhou L."/>
            <person name="Ni X."/>
            <person name="Tian J."/>
            <person name="Zhou Y."/>
            <person name="Sheng Y."/>
            <person name="Liu T."/>
            <person name="Pan Y."/>
            <person name="Xia L."/>
            <person name="Li J."/>
            <person name="Zhao F."/>
            <person name="Cao W."/>
        </authorList>
    </citation>
    <scope>NUCLEOTIDE SEQUENCE</scope>
    <source>
        <strain evidence="1">Dsil-2018</strain>
    </source>
</reference>
<keyword evidence="2" id="KW-1185">Reference proteome</keyword>
<sequence>MIQSRYYLIDTPAPYEPIRVMGNETSPFVTSEEWATYIAEYTNNIYGSEDKIIMRPPALRILADMLEEKIFGREGLNHLIAWSLYTQLVFHTQPDHFPGRKDVLRGCYAHVAKVMKLALVSPYLHAIVTPDLFEHGKKLAAKLVETFRATLASSKWLNGTAREVALRKIDKMKLHIGSPGNRLDPAMVEKFYEPLPDVPVPPQKGATNLFSSWIKARSLSARALWLDQATFLFDEGDVNAFHLTYYNAIIIPAAILTRPFLISTLTDPLNYGALGSTLGHEIMHGFDVSGTKVNDENVPMRWSTPEFLEEYTKRTLCLRQAHKSVVKATARQEVVNDTLDSENLADFIGVRVAHAALQSLPQPQRSMTLAGLNITAERLFFINYCTQRCSEGSEPDDRYAPARSRCIVPLMNMPEFSSAFGCAAGEPMNPPDKCTFW</sequence>
<proteinExistence type="predicted"/>
<evidence type="ECO:0000313" key="2">
    <source>
        <dbReference type="Proteomes" id="UP000821865"/>
    </source>
</evidence>
<name>A0ACB8D4T1_DERSI</name>
<protein>
    <submittedName>
        <fullName evidence="1">Uncharacterized protein</fullName>
    </submittedName>
</protein>
<organism evidence="1 2">
    <name type="scientific">Dermacentor silvarum</name>
    <name type="common">Tick</name>
    <dbReference type="NCBI Taxonomy" id="543639"/>
    <lineage>
        <taxon>Eukaryota</taxon>
        <taxon>Metazoa</taxon>
        <taxon>Ecdysozoa</taxon>
        <taxon>Arthropoda</taxon>
        <taxon>Chelicerata</taxon>
        <taxon>Arachnida</taxon>
        <taxon>Acari</taxon>
        <taxon>Parasitiformes</taxon>
        <taxon>Ixodida</taxon>
        <taxon>Ixodoidea</taxon>
        <taxon>Ixodidae</taxon>
        <taxon>Rhipicephalinae</taxon>
        <taxon>Dermacentor</taxon>
    </lineage>
</organism>
<evidence type="ECO:0000313" key="1">
    <source>
        <dbReference type="EMBL" id="KAH7959371.1"/>
    </source>
</evidence>